<gene>
    <name evidence="3" type="ORF">g.533</name>
</gene>
<evidence type="ECO:0000313" key="3">
    <source>
        <dbReference type="EMBL" id="JAT89585.1"/>
    </source>
</evidence>
<dbReference type="InterPro" id="IPR006578">
    <property type="entry name" value="MADF-dom"/>
</dbReference>
<dbReference type="SMART" id="SM00595">
    <property type="entry name" value="MADF"/>
    <property type="match status" value="1"/>
</dbReference>
<dbReference type="PANTHER" id="PTHR21505">
    <property type="entry name" value="MADF DOMAIN-CONTAINING PROTEIN-RELATED"/>
    <property type="match status" value="1"/>
</dbReference>
<dbReference type="OrthoDB" id="8195247at2759"/>
<dbReference type="AlphaFoldDB" id="A0A1E1WRD0"/>
<feature type="compositionally biased region" description="Acidic residues" evidence="1">
    <location>
        <begin position="134"/>
        <end position="164"/>
    </location>
</feature>
<feature type="region of interest" description="Disordered" evidence="1">
    <location>
        <begin position="119"/>
        <end position="197"/>
    </location>
</feature>
<protein>
    <recommendedName>
        <fullName evidence="2">MADF domain-containing protein</fullName>
    </recommendedName>
</protein>
<dbReference type="EMBL" id="GDQN01001469">
    <property type="protein sequence ID" value="JAT89585.1"/>
    <property type="molecule type" value="Transcribed_RNA"/>
</dbReference>
<sequence>MENKKEILTERNVIVEVLEHYRKLPYLWNPTHKLYTNKNARRQGLQIMLTSWRKLEPNASIECIRKKLNNWRAAYRRERKKVEDSMSTASEPDEIHKPNLWYYNYLTFIHDDCPVLSKDSDDEHEIGNFSQDGNDNDDRDNGVDEEGDDADDDVSEGDDDTEEEPEKKPRISAKRNNKDRLPNHDQQVEPDQVFPINDESSADLYGRAIGSQLKELSKFQRCLAEKLISEIMFYAKLDQLTIGTSITLEPPDT</sequence>
<proteinExistence type="predicted"/>
<name>A0A1E1WRD0_PECGO</name>
<evidence type="ECO:0000259" key="2">
    <source>
        <dbReference type="PROSITE" id="PS51029"/>
    </source>
</evidence>
<dbReference type="PANTHER" id="PTHR21505:SF8">
    <property type="entry name" value="DPT-YFP REPRESSOR BY OVEREXPRESSION, ISOFORM D-RELATED"/>
    <property type="match status" value="1"/>
</dbReference>
<accession>A0A1E1WRD0</accession>
<feature type="domain" description="MADF" evidence="2">
    <location>
        <begin position="16"/>
        <end position="114"/>
    </location>
</feature>
<evidence type="ECO:0000256" key="1">
    <source>
        <dbReference type="SAM" id="MobiDB-lite"/>
    </source>
</evidence>
<dbReference type="PROSITE" id="PS51029">
    <property type="entry name" value="MADF"/>
    <property type="match status" value="1"/>
</dbReference>
<organism evidence="3">
    <name type="scientific">Pectinophora gossypiella</name>
    <name type="common">Cotton pink bollworm</name>
    <name type="synonym">Depressaria gossypiella</name>
    <dbReference type="NCBI Taxonomy" id="13191"/>
    <lineage>
        <taxon>Eukaryota</taxon>
        <taxon>Metazoa</taxon>
        <taxon>Ecdysozoa</taxon>
        <taxon>Arthropoda</taxon>
        <taxon>Hexapoda</taxon>
        <taxon>Insecta</taxon>
        <taxon>Pterygota</taxon>
        <taxon>Neoptera</taxon>
        <taxon>Endopterygota</taxon>
        <taxon>Lepidoptera</taxon>
        <taxon>Glossata</taxon>
        <taxon>Ditrysia</taxon>
        <taxon>Gelechioidea</taxon>
        <taxon>Gelechiidae</taxon>
        <taxon>Apatetrinae</taxon>
        <taxon>Pectinophora</taxon>
    </lineage>
</organism>
<reference evidence="3" key="1">
    <citation type="submission" date="2015-09" db="EMBL/GenBank/DDBJ databases">
        <title>De novo assembly of Pectinophora gossypiella (Pink Bollworm) gut transcriptome.</title>
        <authorList>
            <person name="Tassone E.E."/>
        </authorList>
    </citation>
    <scope>NUCLEOTIDE SEQUENCE</scope>
</reference>
<feature type="compositionally biased region" description="Basic and acidic residues" evidence="1">
    <location>
        <begin position="176"/>
        <end position="187"/>
    </location>
</feature>
<dbReference type="Pfam" id="PF10545">
    <property type="entry name" value="MADF_DNA_bdg"/>
    <property type="match status" value="1"/>
</dbReference>